<evidence type="ECO:0000256" key="2">
    <source>
        <dbReference type="ARBA" id="ARBA00023027"/>
    </source>
</evidence>
<dbReference type="PROSITE" id="PS00065">
    <property type="entry name" value="D_2_HYDROXYACID_DH_1"/>
    <property type="match status" value="1"/>
</dbReference>
<evidence type="ECO:0000313" key="5">
    <source>
        <dbReference type="Proteomes" id="UP000068243"/>
    </source>
</evidence>
<name>A0A100ID67_ASPNG</name>
<dbReference type="EMBL" id="BCMY01000003">
    <property type="protein sequence ID" value="GAQ38456.1"/>
    <property type="molecule type" value="Genomic_DNA"/>
</dbReference>
<sequence>MTYSDLLLFIQPFSPPEQWLQRVRQANPAMRVEYHHVEMYAKELPPISKETWAEATILFTWQLFPPKEWVPKLQYIQLLSAGCNQLLGMPLFEDTDIAFCTSNGNHPPQIAEWVFSTFLAFQHHIPEYLENQRARKWVDPPTDEDTEDAVGLRIGILGYGCIGRQCARVAKAFGMDVYAYTLHSRDTPESRRSEDYTEPGLGDPEGEFPSAWFAGKEQLNEFLASDLDLLVITLPLTNQTRGIISGEQFDILSKKKAYISNVGRGPCISTEDLMAALDEGKIRGAALDVTDPEPLPANHKLWGYKNVIITPHCSGNSNHYYERVLKIFAYNLERRAQGRPLVNHVNKALGY</sequence>
<evidence type="ECO:0000313" key="4">
    <source>
        <dbReference type="EMBL" id="GAQ38456.1"/>
    </source>
</evidence>
<dbReference type="Gene3D" id="3.40.50.720">
    <property type="entry name" value="NAD(P)-binding Rossmann-like Domain"/>
    <property type="match status" value="2"/>
</dbReference>
<dbReference type="PANTHER" id="PTHR43333">
    <property type="entry name" value="2-HACID_DH_C DOMAIN-CONTAINING PROTEIN"/>
    <property type="match status" value="1"/>
</dbReference>
<comment type="caution">
    <text evidence="4">The sequence shown here is derived from an EMBL/GenBank/DDBJ whole genome shotgun (WGS) entry which is preliminary data.</text>
</comment>
<dbReference type="PANTHER" id="PTHR43333:SF1">
    <property type="entry name" value="D-ISOMER SPECIFIC 2-HYDROXYACID DEHYDROGENASE NAD-BINDING DOMAIN-CONTAINING PROTEIN"/>
    <property type="match status" value="1"/>
</dbReference>
<reference evidence="5" key="1">
    <citation type="journal article" date="2016" name="Genome Announc.">
        <title>Draft genome sequence of Aspergillus niger strain An76.</title>
        <authorList>
            <person name="Gong W."/>
            <person name="Cheng Z."/>
            <person name="Zhang H."/>
            <person name="Liu L."/>
            <person name="Gao P."/>
            <person name="Wang L."/>
        </authorList>
    </citation>
    <scope>NUCLEOTIDE SEQUENCE [LARGE SCALE GENOMIC DNA]</scope>
    <source>
        <strain evidence="5">An76</strain>
    </source>
</reference>
<dbReference type="InterPro" id="IPR036291">
    <property type="entry name" value="NAD(P)-bd_dom_sf"/>
</dbReference>
<evidence type="ECO:0000259" key="3">
    <source>
        <dbReference type="Pfam" id="PF02826"/>
    </source>
</evidence>
<evidence type="ECO:0000256" key="1">
    <source>
        <dbReference type="ARBA" id="ARBA00023002"/>
    </source>
</evidence>
<keyword evidence="2" id="KW-0520">NAD</keyword>
<proteinExistence type="predicted"/>
<dbReference type="Pfam" id="PF02826">
    <property type="entry name" value="2-Hacid_dh_C"/>
    <property type="match status" value="2"/>
</dbReference>
<dbReference type="AlphaFoldDB" id="A0A100ID67"/>
<dbReference type="InterPro" id="IPR029752">
    <property type="entry name" value="D-isomer_DH_CS1"/>
</dbReference>
<dbReference type="Proteomes" id="UP000068243">
    <property type="component" value="Unassembled WGS sequence"/>
</dbReference>
<gene>
    <name evidence="4" type="ORF">ABL_02667</name>
</gene>
<organism evidence="4 5">
    <name type="scientific">Aspergillus niger</name>
    <dbReference type="NCBI Taxonomy" id="5061"/>
    <lineage>
        <taxon>Eukaryota</taxon>
        <taxon>Fungi</taxon>
        <taxon>Dikarya</taxon>
        <taxon>Ascomycota</taxon>
        <taxon>Pezizomycotina</taxon>
        <taxon>Eurotiomycetes</taxon>
        <taxon>Eurotiomycetidae</taxon>
        <taxon>Eurotiales</taxon>
        <taxon>Aspergillaceae</taxon>
        <taxon>Aspergillus</taxon>
        <taxon>Aspergillus subgen. Circumdati</taxon>
    </lineage>
</organism>
<dbReference type="SUPFAM" id="SSF51735">
    <property type="entry name" value="NAD(P)-binding Rossmann-fold domains"/>
    <property type="match status" value="1"/>
</dbReference>
<feature type="domain" description="D-isomer specific 2-hydroxyacid dehydrogenase NAD-binding" evidence="3">
    <location>
        <begin position="117"/>
        <end position="188"/>
    </location>
</feature>
<dbReference type="VEuPathDB" id="FungiDB:ASPNIDRAFT2_1183627"/>
<protein>
    <submittedName>
        <fullName evidence="4">D-isomer specific 2-hydroxyacid dehydrogenase</fullName>
    </submittedName>
</protein>
<dbReference type="OMA" id="CADRTKE"/>
<keyword evidence="1" id="KW-0560">Oxidoreductase</keyword>
<dbReference type="GO" id="GO:0016491">
    <property type="term" value="F:oxidoreductase activity"/>
    <property type="evidence" value="ECO:0007669"/>
    <property type="project" value="UniProtKB-KW"/>
</dbReference>
<dbReference type="GO" id="GO:0051287">
    <property type="term" value="F:NAD binding"/>
    <property type="evidence" value="ECO:0007669"/>
    <property type="project" value="InterPro"/>
</dbReference>
<dbReference type="VEuPathDB" id="FungiDB:An15g04440"/>
<dbReference type="CDD" id="cd12163">
    <property type="entry name" value="2-Hacid_dh_5"/>
    <property type="match status" value="1"/>
</dbReference>
<dbReference type="InterPro" id="IPR006140">
    <property type="entry name" value="D-isomer_DH_NAD-bd"/>
</dbReference>
<dbReference type="VEuPathDB" id="FungiDB:M747DRAFT_257081"/>
<accession>A0A100ID67</accession>
<feature type="domain" description="D-isomer specific 2-hydroxyacid dehydrogenase NAD-binding" evidence="3">
    <location>
        <begin position="218"/>
        <end position="314"/>
    </location>
</feature>
<dbReference type="OrthoDB" id="298012at2759"/>
<dbReference type="VEuPathDB" id="FungiDB:ATCC64974_29420"/>